<dbReference type="CDD" id="cd03789">
    <property type="entry name" value="GT9_LPS_heptosyltransferase"/>
    <property type="match status" value="1"/>
</dbReference>
<dbReference type="OrthoDB" id="5561008at2"/>
<evidence type="ECO:0000259" key="3">
    <source>
        <dbReference type="Pfam" id="PF21129"/>
    </source>
</evidence>
<keyword evidence="2 4" id="KW-0808">Transferase</keyword>
<dbReference type="InterPro" id="IPR051199">
    <property type="entry name" value="LPS_LOS_Heptosyltrfase"/>
</dbReference>
<dbReference type="Pfam" id="PF01075">
    <property type="entry name" value="Glyco_transf_9"/>
    <property type="match status" value="1"/>
</dbReference>
<evidence type="ECO:0000256" key="1">
    <source>
        <dbReference type="ARBA" id="ARBA00022676"/>
    </source>
</evidence>
<reference evidence="4 5" key="1">
    <citation type="submission" date="2016-11" db="EMBL/GenBank/DDBJ databases">
        <authorList>
            <person name="Jaros S."/>
            <person name="Januszkiewicz K."/>
            <person name="Wedrychowicz H."/>
        </authorList>
    </citation>
    <scope>NUCLEOTIDE SEQUENCE [LARGE SCALE GENOMIC DNA]</scope>
    <source>
        <strain evidence="4 5">DSM 3074</strain>
    </source>
</reference>
<evidence type="ECO:0000313" key="5">
    <source>
        <dbReference type="Proteomes" id="UP000191240"/>
    </source>
</evidence>
<protein>
    <submittedName>
        <fullName evidence="4">Autotransporter strand-loop-strand O-heptosyltransferase</fullName>
    </submittedName>
</protein>
<name>A0A1M6G338_9FIRM</name>
<dbReference type="Proteomes" id="UP000191240">
    <property type="component" value="Unassembled WGS sequence"/>
</dbReference>
<accession>A0A1M6G338</accession>
<organism evidence="4 5">
    <name type="scientific">Anaerovibrio lipolyticus DSM 3074</name>
    <dbReference type="NCBI Taxonomy" id="1120997"/>
    <lineage>
        <taxon>Bacteria</taxon>
        <taxon>Bacillati</taxon>
        <taxon>Bacillota</taxon>
        <taxon>Negativicutes</taxon>
        <taxon>Selenomonadales</taxon>
        <taxon>Selenomonadaceae</taxon>
        <taxon>Anaerovibrio</taxon>
    </lineage>
</organism>
<feature type="domain" description="Autotransproter heptosyltransferase TibC/BAHTCr-like N-terminal" evidence="3">
    <location>
        <begin position="41"/>
        <end position="100"/>
    </location>
</feature>
<evidence type="ECO:0000313" key="4">
    <source>
        <dbReference type="EMBL" id="SHJ04371.1"/>
    </source>
</evidence>
<dbReference type="PANTHER" id="PTHR30160">
    <property type="entry name" value="TETRAACYLDISACCHARIDE 4'-KINASE-RELATED"/>
    <property type="match status" value="1"/>
</dbReference>
<dbReference type="SUPFAM" id="SSF53756">
    <property type="entry name" value="UDP-Glycosyltransferase/glycogen phosphorylase"/>
    <property type="match status" value="1"/>
</dbReference>
<proteinExistence type="predicted"/>
<dbReference type="NCBIfam" id="TIGR04414">
    <property type="entry name" value="hepto_Aah_TibC"/>
    <property type="match status" value="1"/>
</dbReference>
<dbReference type="InterPro" id="IPR002201">
    <property type="entry name" value="Glyco_trans_9"/>
</dbReference>
<dbReference type="GO" id="GO:0008713">
    <property type="term" value="F:ADP-heptose-lipopolysaccharide heptosyltransferase activity"/>
    <property type="evidence" value="ECO:0007669"/>
    <property type="project" value="TreeGrafter"/>
</dbReference>
<dbReference type="Gene3D" id="3.40.50.2000">
    <property type="entry name" value="Glycogen Phosphorylase B"/>
    <property type="match status" value="1"/>
</dbReference>
<dbReference type="GO" id="GO:0009244">
    <property type="term" value="P:lipopolysaccharide core region biosynthetic process"/>
    <property type="evidence" value="ECO:0007669"/>
    <property type="project" value="TreeGrafter"/>
</dbReference>
<dbReference type="InterPro" id="IPR030929">
    <property type="entry name" value="Aah/TibC-like"/>
</dbReference>
<dbReference type="GO" id="GO:0005829">
    <property type="term" value="C:cytosol"/>
    <property type="evidence" value="ECO:0007669"/>
    <property type="project" value="TreeGrafter"/>
</dbReference>
<keyword evidence="1" id="KW-0328">Glycosyltransferase</keyword>
<dbReference type="AlphaFoldDB" id="A0A1M6G338"/>
<dbReference type="RefSeq" id="WP_080326233.1">
    <property type="nucleotide sequence ID" value="NZ_FQYW01000026.1"/>
</dbReference>
<sequence length="401" mass="45886">MHKYPIFYFSILKDEIQPEQIGRLLYFEKAAGDVKLETGIDGLKFDFNAGARLEVPEGNWHIKISDFDTGLVGFDGEISQQVLVSLEKYYVHWYIEAWLDGEKVFEHLMDLHNKDIYIFMVNGVLGDTISVLPYINELKRIYDANIFLYPPKSFVPLCQEYMPDIILTEEIPDDCYVGFCLAVFDLPPYLIPDDSRRWPPYMSAKAILGLHHTAEPILYYPTAPRQIQERYVCIAVQASGIVKRWLYPDGWDIVVEYLKSLGYRVLCIDGANKVEENGYEITMPAGAEDFTGMHPLMERINLLAYADFFIGLGSGLSWLADACNIPVVLISGFSLPIGEFDTPYRVYNQLVCHGCYNDLKVNWKEVCPYNKGTEREFECSKSITPLQVVQAIERLIDDKGL</sequence>
<evidence type="ECO:0000256" key="2">
    <source>
        <dbReference type="ARBA" id="ARBA00022679"/>
    </source>
</evidence>
<dbReference type="EMBL" id="FQYW01000026">
    <property type="protein sequence ID" value="SHJ04371.1"/>
    <property type="molecule type" value="Genomic_DNA"/>
</dbReference>
<dbReference type="Pfam" id="PF21129">
    <property type="entry name" value="TibC_1st"/>
    <property type="match status" value="1"/>
</dbReference>
<gene>
    <name evidence="4" type="ORF">SAMN02745671_02495</name>
</gene>
<dbReference type="InterPro" id="IPR049327">
    <property type="entry name" value="TibC/BAHTCr-like_N"/>
</dbReference>